<dbReference type="Pfam" id="PF01638">
    <property type="entry name" value="HxlR"/>
    <property type="match status" value="1"/>
</dbReference>
<evidence type="ECO:0000313" key="5">
    <source>
        <dbReference type="EMBL" id="EDO62104.1"/>
    </source>
</evidence>
<dbReference type="EMBL" id="NOXF01000003">
    <property type="protein sequence ID" value="PEQ25057.1"/>
    <property type="molecule type" value="Genomic_DNA"/>
</dbReference>
<protein>
    <submittedName>
        <fullName evidence="5">Putative HTH-type transcriptional activator HxlR</fullName>
    </submittedName>
    <submittedName>
        <fullName evidence="6">Transcriptional regulator</fullName>
    </submittedName>
</protein>
<evidence type="ECO:0000259" key="4">
    <source>
        <dbReference type="PROSITE" id="PS51118"/>
    </source>
</evidence>
<dbReference type="InterPro" id="IPR036390">
    <property type="entry name" value="WH_DNA-bd_sf"/>
</dbReference>
<dbReference type="SUPFAM" id="SSF46785">
    <property type="entry name" value="Winged helix' DNA-binding domain"/>
    <property type="match status" value="1"/>
</dbReference>
<dbReference type="Proteomes" id="UP000220611">
    <property type="component" value="Unassembled WGS sequence"/>
</dbReference>
<evidence type="ECO:0000313" key="6">
    <source>
        <dbReference type="EMBL" id="PEQ25057.1"/>
    </source>
</evidence>
<gene>
    <name evidence="6" type="ORF">CH238_06365</name>
    <name evidence="5" type="ORF">CLOLEP_00964</name>
</gene>
<dbReference type="eggNOG" id="COG1733">
    <property type="taxonomic scope" value="Bacteria"/>
</dbReference>
<keyword evidence="2" id="KW-0238">DNA-binding</keyword>
<evidence type="ECO:0000313" key="8">
    <source>
        <dbReference type="Proteomes" id="UP000220611"/>
    </source>
</evidence>
<keyword evidence="8" id="KW-1185">Reference proteome</keyword>
<feature type="domain" description="HTH hxlR-type" evidence="4">
    <location>
        <begin position="40"/>
        <end position="139"/>
    </location>
</feature>
<evidence type="ECO:0000256" key="1">
    <source>
        <dbReference type="ARBA" id="ARBA00023015"/>
    </source>
</evidence>
<dbReference type="InterPro" id="IPR036388">
    <property type="entry name" value="WH-like_DNA-bd_sf"/>
</dbReference>
<dbReference type="GO" id="GO:0003677">
    <property type="term" value="F:DNA binding"/>
    <property type="evidence" value="ECO:0007669"/>
    <property type="project" value="UniProtKB-KW"/>
</dbReference>
<reference evidence="6 8" key="3">
    <citation type="submission" date="2017-07" db="EMBL/GenBank/DDBJ databases">
        <title>Prevalence of linear plasmids in Cutibacterium (Propionibacterium) acnes isolates obtained from prostatic tissue.</title>
        <authorList>
            <person name="Davidsson S."/>
            <person name="Carlsson J."/>
            <person name="Molling P."/>
            <person name="Andren O."/>
            <person name="Andersson S.-O."/>
            <person name="Brzuszkiewicz E."/>
            <person name="Poehlein A."/>
            <person name="Al-Zeer M."/>
            <person name="Brinkmann V."/>
            <person name="Scavenius C."/>
            <person name="Nazipi S."/>
            <person name="Soderquist B."/>
            <person name="Bruggemann H."/>
        </authorList>
    </citation>
    <scope>NUCLEOTIDE SEQUENCE [LARGE SCALE GENOMIC DNA]</scope>
    <source>
        <strain evidence="6 8">DSM 753</strain>
    </source>
</reference>
<name>A7VQY2_9FIRM</name>
<dbReference type="PANTHER" id="PTHR33204">
    <property type="entry name" value="TRANSCRIPTIONAL REGULATOR, MARR FAMILY"/>
    <property type="match status" value="1"/>
</dbReference>
<evidence type="ECO:0000256" key="3">
    <source>
        <dbReference type="ARBA" id="ARBA00023163"/>
    </source>
</evidence>
<dbReference type="PROSITE" id="PS51118">
    <property type="entry name" value="HTH_HXLR"/>
    <property type="match status" value="1"/>
</dbReference>
<comment type="caution">
    <text evidence="5">The sequence shown here is derived from an EMBL/GenBank/DDBJ whole genome shotgun (WGS) entry which is preliminary data.</text>
</comment>
<organism evidence="5 7">
    <name type="scientific">[Clostridium] leptum DSM 753</name>
    <dbReference type="NCBI Taxonomy" id="428125"/>
    <lineage>
        <taxon>Bacteria</taxon>
        <taxon>Bacillati</taxon>
        <taxon>Bacillota</taxon>
        <taxon>Clostridia</taxon>
        <taxon>Eubacteriales</taxon>
        <taxon>Oscillospiraceae</taxon>
        <taxon>Oscillospiraceae incertae sedis</taxon>
    </lineage>
</organism>
<sequence>MRFLDPTAVFRNFLMNAYAGGTNRAERSALMPPQPNDILTPEGEAEFYANRIFPLLTTPWKVFLILNIGEHTIRFGSLKLCLQAVSRVTLTKYLHELERDGFVQRIEYPAPPLRTEYSLTPMGLSLLPILQELAEWGEQ</sequence>
<proteinExistence type="predicted"/>
<evidence type="ECO:0000256" key="2">
    <source>
        <dbReference type="ARBA" id="ARBA00023125"/>
    </source>
</evidence>
<dbReference type="EMBL" id="ABCB02000016">
    <property type="protein sequence ID" value="EDO62104.1"/>
    <property type="molecule type" value="Genomic_DNA"/>
</dbReference>
<dbReference type="Gene3D" id="1.10.10.10">
    <property type="entry name" value="Winged helix-like DNA-binding domain superfamily/Winged helix DNA-binding domain"/>
    <property type="match status" value="1"/>
</dbReference>
<keyword evidence="1" id="KW-0805">Transcription regulation</keyword>
<evidence type="ECO:0000313" key="7">
    <source>
        <dbReference type="Proteomes" id="UP000003490"/>
    </source>
</evidence>
<dbReference type="AlphaFoldDB" id="A7VQY2"/>
<dbReference type="OrthoDB" id="9791143at2"/>
<dbReference type="Proteomes" id="UP000003490">
    <property type="component" value="Unassembled WGS sequence"/>
</dbReference>
<dbReference type="InterPro" id="IPR002577">
    <property type="entry name" value="HTH_HxlR"/>
</dbReference>
<accession>A7VQY2</accession>
<dbReference type="HOGENOM" id="CLU_1841634_0_0_9"/>
<reference evidence="5 7" key="2">
    <citation type="submission" date="2007-08" db="EMBL/GenBank/DDBJ databases">
        <authorList>
            <person name="Fulton L."/>
            <person name="Clifton S."/>
            <person name="Fulton B."/>
            <person name="Xu J."/>
            <person name="Minx P."/>
            <person name="Pepin K.H."/>
            <person name="Johnson M."/>
            <person name="Thiruvilangam P."/>
            <person name="Bhonagiri V."/>
            <person name="Nash W.E."/>
            <person name="Wang C."/>
            <person name="Mardis E.R."/>
            <person name="Wilson R.K."/>
        </authorList>
    </citation>
    <scope>NUCLEOTIDE SEQUENCE [LARGE SCALE GENOMIC DNA]</scope>
    <source>
        <strain evidence="5 7">DSM 753</strain>
    </source>
</reference>
<reference evidence="5 7" key="1">
    <citation type="submission" date="2007-08" db="EMBL/GenBank/DDBJ databases">
        <title>Draft genome sequence of Clostridium leptum (DSM 753).</title>
        <authorList>
            <person name="Sudarsanam P."/>
            <person name="Ley R."/>
            <person name="Guruge J."/>
            <person name="Turnbaugh P.J."/>
            <person name="Mahowald M."/>
            <person name="Liep D."/>
            <person name="Gordon J."/>
        </authorList>
    </citation>
    <scope>NUCLEOTIDE SEQUENCE [LARGE SCALE GENOMIC DNA]</scope>
    <source>
        <strain evidence="5 7">DSM 753</strain>
    </source>
</reference>
<keyword evidence="3" id="KW-0804">Transcription</keyword>